<dbReference type="AlphaFoldDB" id="A0A3N2Q3E5"/>
<dbReference type="Gene3D" id="2.30.180.10">
    <property type="entry name" value="FAS1 domain"/>
    <property type="match status" value="2"/>
</dbReference>
<keyword evidence="5" id="KW-1185">Reference proteome</keyword>
<dbReference type="GO" id="GO:0000329">
    <property type="term" value="C:fungal-type vacuole membrane"/>
    <property type="evidence" value="ECO:0007669"/>
    <property type="project" value="TreeGrafter"/>
</dbReference>
<name>A0A3N2Q3E5_SODAK</name>
<dbReference type="OrthoDB" id="286301at2759"/>
<feature type="chain" id="PRO_5018241051" evidence="2">
    <location>
        <begin position="29"/>
        <end position="406"/>
    </location>
</feature>
<dbReference type="InterPro" id="IPR036378">
    <property type="entry name" value="FAS1_dom_sf"/>
</dbReference>
<sequence length="406" mass="42783">MSPRATSVTRTFRSLGLAALAFANSIAATETDLLSVLSRQDNLTTFLDLVKDHPDIYNILPTDTGVTIIAPNDAAFVKGAGWDQDEQRIPVWLTYGILDDVVNLGNLEPGDTISLSTLLNSPAHANVTGGQKVFVTVQPGGEVILSSGSGTHVTVVGLDIPFDGGVVQITESLMVTPTRLEHSIRNSYTDLSAFLGALYAADLVQEFAETPNATILAPHNHAFQRFAGTFEDMDQDELRRVLRYHLVPDAMLRASDLLNNTNVATGAEDGEKVYITRFINDIYVNTAKIIQTDLLVANGIIQMIDSVLNVDEHDARPDVTRSAQVPVFTATGQTAAGTAAAIPFTSALPCTASCVLSSSYQPTGTAESEATSTISDNAAVPTGLPVGLGMGVAAAGLVGMGLLGVV</sequence>
<feature type="transmembrane region" description="Helical" evidence="1">
    <location>
        <begin position="384"/>
        <end position="405"/>
    </location>
</feature>
<gene>
    <name evidence="4" type="ORF">SODALDRAFT_270360</name>
</gene>
<dbReference type="SUPFAM" id="SSF82153">
    <property type="entry name" value="FAS1 domain"/>
    <property type="match status" value="2"/>
</dbReference>
<evidence type="ECO:0000313" key="4">
    <source>
        <dbReference type="EMBL" id="ROT41280.1"/>
    </source>
</evidence>
<evidence type="ECO:0000256" key="1">
    <source>
        <dbReference type="SAM" id="Phobius"/>
    </source>
</evidence>
<dbReference type="Pfam" id="PF02469">
    <property type="entry name" value="Fasciclin"/>
    <property type="match status" value="2"/>
</dbReference>
<organism evidence="4 5">
    <name type="scientific">Sodiomyces alkalinus (strain CBS 110278 / VKM F-3762 / F11)</name>
    <name type="common">Alkaliphilic filamentous fungus</name>
    <dbReference type="NCBI Taxonomy" id="1314773"/>
    <lineage>
        <taxon>Eukaryota</taxon>
        <taxon>Fungi</taxon>
        <taxon>Dikarya</taxon>
        <taxon>Ascomycota</taxon>
        <taxon>Pezizomycotina</taxon>
        <taxon>Sordariomycetes</taxon>
        <taxon>Hypocreomycetidae</taxon>
        <taxon>Glomerellales</taxon>
        <taxon>Plectosphaerellaceae</taxon>
        <taxon>Sodiomyces</taxon>
    </lineage>
</organism>
<dbReference type="EMBL" id="ML119052">
    <property type="protein sequence ID" value="ROT41280.1"/>
    <property type="molecule type" value="Genomic_DNA"/>
</dbReference>
<dbReference type="PROSITE" id="PS50213">
    <property type="entry name" value="FAS1"/>
    <property type="match status" value="2"/>
</dbReference>
<dbReference type="GeneID" id="39576192"/>
<dbReference type="InterPro" id="IPR000782">
    <property type="entry name" value="FAS1_domain"/>
</dbReference>
<dbReference type="SMART" id="SM00554">
    <property type="entry name" value="FAS1"/>
    <property type="match status" value="2"/>
</dbReference>
<dbReference type="STRING" id="1314773.A0A3N2Q3E5"/>
<accession>A0A3N2Q3E5</accession>
<feature type="domain" description="FAS1" evidence="3">
    <location>
        <begin position="30"/>
        <end position="174"/>
    </location>
</feature>
<dbReference type="GO" id="GO:0016236">
    <property type="term" value="P:macroautophagy"/>
    <property type="evidence" value="ECO:0007669"/>
    <property type="project" value="TreeGrafter"/>
</dbReference>
<keyword evidence="1" id="KW-0472">Membrane</keyword>
<evidence type="ECO:0000259" key="3">
    <source>
        <dbReference type="PROSITE" id="PS50213"/>
    </source>
</evidence>
<keyword evidence="2" id="KW-0732">Signal</keyword>
<keyword evidence="1" id="KW-0812">Transmembrane</keyword>
<evidence type="ECO:0000313" key="5">
    <source>
        <dbReference type="Proteomes" id="UP000272025"/>
    </source>
</evidence>
<proteinExistence type="predicted"/>
<dbReference type="InterPro" id="IPR050904">
    <property type="entry name" value="Adhesion/Biosynth-related"/>
</dbReference>
<feature type="domain" description="FAS1" evidence="3">
    <location>
        <begin position="178"/>
        <end position="308"/>
    </location>
</feature>
<feature type="signal peptide" evidence="2">
    <location>
        <begin position="1"/>
        <end position="28"/>
    </location>
</feature>
<protein>
    <submittedName>
        <fullName evidence="4">Fasciclin-domain-containing protein</fullName>
    </submittedName>
</protein>
<dbReference type="Proteomes" id="UP000272025">
    <property type="component" value="Unassembled WGS sequence"/>
</dbReference>
<reference evidence="4 5" key="1">
    <citation type="journal article" date="2018" name="Mol. Ecol.">
        <title>The obligate alkalophilic soda-lake fungus Sodiomyces alkalinus has shifted to a protein diet.</title>
        <authorList>
            <person name="Grum-Grzhimaylo A.A."/>
            <person name="Falkoski D.L."/>
            <person name="van den Heuvel J."/>
            <person name="Valero-Jimenez C.A."/>
            <person name="Min B."/>
            <person name="Choi I.G."/>
            <person name="Lipzen A."/>
            <person name="Daum C.G."/>
            <person name="Aanen D.K."/>
            <person name="Tsang A."/>
            <person name="Henrissat B."/>
            <person name="Bilanenko E.N."/>
            <person name="de Vries R.P."/>
            <person name="van Kan J.A.L."/>
            <person name="Grigoriev I.V."/>
            <person name="Debets A.J.M."/>
        </authorList>
    </citation>
    <scope>NUCLEOTIDE SEQUENCE [LARGE SCALE GENOMIC DNA]</scope>
    <source>
        <strain evidence="4 5">F11</strain>
    </source>
</reference>
<keyword evidence="1" id="KW-1133">Transmembrane helix</keyword>
<dbReference type="PANTHER" id="PTHR10900">
    <property type="entry name" value="PERIOSTIN-RELATED"/>
    <property type="match status" value="1"/>
</dbReference>
<dbReference type="RefSeq" id="XP_028469086.1">
    <property type="nucleotide sequence ID" value="XM_028607714.1"/>
</dbReference>
<evidence type="ECO:0000256" key="2">
    <source>
        <dbReference type="SAM" id="SignalP"/>
    </source>
</evidence>
<dbReference type="PANTHER" id="PTHR10900:SF77">
    <property type="entry name" value="FI19380P1"/>
    <property type="match status" value="1"/>
</dbReference>